<organism evidence="1 2">
    <name type="scientific">Stephania cephalantha</name>
    <dbReference type="NCBI Taxonomy" id="152367"/>
    <lineage>
        <taxon>Eukaryota</taxon>
        <taxon>Viridiplantae</taxon>
        <taxon>Streptophyta</taxon>
        <taxon>Embryophyta</taxon>
        <taxon>Tracheophyta</taxon>
        <taxon>Spermatophyta</taxon>
        <taxon>Magnoliopsida</taxon>
        <taxon>Ranunculales</taxon>
        <taxon>Menispermaceae</taxon>
        <taxon>Menispermoideae</taxon>
        <taxon>Cissampelideae</taxon>
        <taxon>Stephania</taxon>
    </lineage>
</organism>
<keyword evidence="2" id="KW-1185">Reference proteome</keyword>
<accession>A0AAP0F3E6</accession>
<dbReference type="Proteomes" id="UP001419268">
    <property type="component" value="Unassembled WGS sequence"/>
</dbReference>
<gene>
    <name evidence="1" type="ORF">Scep_021434</name>
</gene>
<comment type="caution">
    <text evidence="1">The sequence shown here is derived from an EMBL/GenBank/DDBJ whole genome shotgun (WGS) entry which is preliminary data.</text>
</comment>
<reference evidence="1 2" key="1">
    <citation type="submission" date="2024-01" db="EMBL/GenBank/DDBJ databases">
        <title>Genome assemblies of Stephania.</title>
        <authorList>
            <person name="Yang L."/>
        </authorList>
    </citation>
    <scope>NUCLEOTIDE SEQUENCE [LARGE SCALE GENOMIC DNA]</scope>
    <source>
        <strain evidence="1">JXDWG</strain>
        <tissue evidence="1">Leaf</tissue>
    </source>
</reference>
<proteinExistence type="predicted"/>
<evidence type="ECO:0000313" key="2">
    <source>
        <dbReference type="Proteomes" id="UP001419268"/>
    </source>
</evidence>
<name>A0AAP0F3E6_9MAGN</name>
<protein>
    <submittedName>
        <fullName evidence="1">Uncharacterized protein</fullName>
    </submittedName>
</protein>
<evidence type="ECO:0000313" key="1">
    <source>
        <dbReference type="EMBL" id="KAK9104590.1"/>
    </source>
</evidence>
<dbReference type="EMBL" id="JBBNAG010000009">
    <property type="protein sequence ID" value="KAK9104590.1"/>
    <property type="molecule type" value="Genomic_DNA"/>
</dbReference>
<dbReference type="AlphaFoldDB" id="A0AAP0F3E6"/>
<sequence length="54" mass="6047">MLIIPRVFLETIPMELLGKKKNWNKAIDLIVTECKLSSKGDVRGDQDYTGPVDG</sequence>